<feature type="coiled-coil region" evidence="4">
    <location>
        <begin position="770"/>
        <end position="830"/>
    </location>
</feature>
<proteinExistence type="inferred from homology"/>
<keyword evidence="6" id="KW-0269">Exonuclease</keyword>
<organism evidence="6 7">
    <name type="scientific">Oceanobacillus caeni</name>
    <dbReference type="NCBI Taxonomy" id="405946"/>
    <lineage>
        <taxon>Bacteria</taxon>
        <taxon>Bacillati</taxon>
        <taxon>Bacillota</taxon>
        <taxon>Bacilli</taxon>
        <taxon>Bacillales</taxon>
        <taxon>Bacillaceae</taxon>
        <taxon>Oceanobacillus</taxon>
    </lineage>
</organism>
<evidence type="ECO:0000256" key="2">
    <source>
        <dbReference type="ARBA" id="ARBA00011322"/>
    </source>
</evidence>
<name>A0ABR5MIN9_9BACI</name>
<keyword evidence="7" id="KW-1185">Reference proteome</keyword>
<dbReference type="EMBL" id="LGTK01000031">
    <property type="protein sequence ID" value="KPH74479.1"/>
    <property type="molecule type" value="Genomic_DNA"/>
</dbReference>
<dbReference type="InterPro" id="IPR027417">
    <property type="entry name" value="P-loop_NTPase"/>
</dbReference>
<feature type="coiled-coil region" evidence="4">
    <location>
        <begin position="602"/>
        <end position="744"/>
    </location>
</feature>
<evidence type="ECO:0000313" key="7">
    <source>
        <dbReference type="Proteomes" id="UP000037854"/>
    </source>
</evidence>
<gene>
    <name evidence="6" type="ORF">AFL42_10160</name>
</gene>
<dbReference type="PANTHER" id="PTHR32114:SF2">
    <property type="entry name" value="ABC TRANSPORTER ABCH.3"/>
    <property type="match status" value="1"/>
</dbReference>
<comment type="subunit">
    <text evidence="2">Heterodimer of SbcC and SbcD.</text>
</comment>
<dbReference type="Proteomes" id="UP000037854">
    <property type="component" value="Unassembled WGS sequence"/>
</dbReference>
<evidence type="ECO:0000259" key="5">
    <source>
        <dbReference type="Pfam" id="PF13476"/>
    </source>
</evidence>
<evidence type="ECO:0000256" key="1">
    <source>
        <dbReference type="ARBA" id="ARBA00006930"/>
    </source>
</evidence>
<dbReference type="RefSeq" id="WP_060668563.1">
    <property type="nucleotide sequence ID" value="NZ_JAHHXM010000034.1"/>
</dbReference>
<evidence type="ECO:0000313" key="6">
    <source>
        <dbReference type="EMBL" id="KPH74479.1"/>
    </source>
</evidence>
<dbReference type="Gene3D" id="3.40.50.300">
    <property type="entry name" value="P-loop containing nucleotide triphosphate hydrolases"/>
    <property type="match status" value="2"/>
</dbReference>
<feature type="coiled-coil region" evidence="4">
    <location>
        <begin position="396"/>
        <end position="502"/>
    </location>
</feature>
<feature type="domain" description="Rad50/SbcC-type AAA" evidence="5">
    <location>
        <begin position="5"/>
        <end position="215"/>
    </location>
</feature>
<evidence type="ECO:0000256" key="3">
    <source>
        <dbReference type="ARBA" id="ARBA00013368"/>
    </source>
</evidence>
<dbReference type="InterPro" id="IPR038729">
    <property type="entry name" value="Rad50/SbcC_AAA"/>
</dbReference>
<comment type="similarity">
    <text evidence="1">Belongs to the SMC family. SbcC subfamily.</text>
</comment>
<comment type="caution">
    <text evidence="6">The sequence shown here is derived from an EMBL/GenBank/DDBJ whole genome shotgun (WGS) entry which is preliminary data.</text>
</comment>
<dbReference type="Pfam" id="PF13476">
    <property type="entry name" value="AAA_23"/>
    <property type="match status" value="1"/>
</dbReference>
<dbReference type="PANTHER" id="PTHR32114">
    <property type="entry name" value="ABC TRANSPORTER ABCH.3"/>
    <property type="match status" value="1"/>
</dbReference>
<sequence length="1031" mass="120264">MKPLKLTMTAFGPYKYSETIDFTELDQNHLFVISGNTGAGKTTIFDGICFALYGSASGSDRENQTMLRSDFAEDNTHTSVELIFELHGRIYRILRQLGHVKKGNKTKTGDKYEFYEIIGDKEIPCVDRQIVSEIDRKVETLIGLTKDQFKQIVMLPQGEFRKLLTSETENKEEILRRIFKTESYQQLVGQLNEKKQTVKQSYNQAKQAIDHYIQGISSNLPNREDSLLFQVISEEHFNVNQVIAGLKEEMEFYIKQIKNDQKEYDDAYAMHNKKQSEYFQAKVINERFQELDEKKARLQQLEEKKPNVEIKQRELEVAERAAAIEIYEKQVNDWRLDEEHKSNLLKQAKLAKSKSTEQFEQARDVFREQEAKKDEREQVTKKLDHLKDILPMVQEMEKTKQHIDGLKKQVETASINLEKVNKDVVQKQKMSDDHYQKIKELDEKTTLLQDKQEKLSELKVKGQALLDYKKLQKRMNELEADVANKKQAYDQLKQIYQEQEEIWLNNQAVVLAEHLHDGEACPVCGSKEHPQKAVNSGKVVTREELQSLRINLDNTGELYRKADGVLAANKSNMKEMESELLEQFNIPKEEAIRIYDEVVIEGKRVKEEVDQLLKLAEELRSLRLNHEKELTVIRELQTKKEKLDHIHAQYKEEYRTALTRYEERLNHVPEDVRNLTVLESEIERTANHKQKLEKSWELAQKQLEQAKEEDTKTDANLHHAIKQLEETKEKKQKAEIEFKTKLEEAAFASLEAYKNAKMSEVEQQKWKVAIQQFNEELSTVKSQVHELQLSLKDKRRQDLIQLESQLEQLKQQYENKLTRLNLSKEYYQEADKLIIHILDGHEQVVKFEKDLSTITDLHDMLRGQNDKRISFERYLQIEYLERIIEAANHRLKRLSNGQFYLIRSDRQESHGKQSGLGLDVFDTYTGQTRDVKTLSGGEKFNASLCLALGMSDVIQSFQGNISIETMFIDEGFGSLDEESLFKAIDTLIELQQTGRMIGVISHVQELKNMFPAVLQVAKTKEGYSKTKFVLK</sequence>
<dbReference type="SUPFAM" id="SSF52540">
    <property type="entry name" value="P-loop containing nucleoside triphosphate hydrolases"/>
    <property type="match status" value="1"/>
</dbReference>
<evidence type="ECO:0000256" key="4">
    <source>
        <dbReference type="SAM" id="Coils"/>
    </source>
</evidence>
<accession>A0ABR5MIN9</accession>
<keyword evidence="4" id="KW-0175">Coiled coil</keyword>
<reference evidence="6 7" key="1">
    <citation type="submission" date="2015-07" db="EMBL/GenBank/DDBJ databases">
        <title>High-quality draft genome sequence of Oceanobacillus caeni HM6, a bacillus isolated from a human feces.</title>
        <authorList>
            <person name="Kumar J."/>
            <person name="Verma M.K."/>
            <person name="Pandey R."/>
            <person name="Bhambi M."/>
            <person name="Chauhan N."/>
        </authorList>
    </citation>
    <scope>NUCLEOTIDE SEQUENCE [LARGE SCALE GENOMIC DNA]</scope>
    <source>
        <strain evidence="6 7">HM6</strain>
    </source>
</reference>
<dbReference type="Pfam" id="PF13558">
    <property type="entry name" value="SbcC_Walker_B"/>
    <property type="match status" value="1"/>
</dbReference>
<keyword evidence="6" id="KW-0540">Nuclease</keyword>
<keyword evidence="6" id="KW-0378">Hydrolase</keyword>
<dbReference type="GO" id="GO:0004527">
    <property type="term" value="F:exonuclease activity"/>
    <property type="evidence" value="ECO:0007669"/>
    <property type="project" value="UniProtKB-KW"/>
</dbReference>
<feature type="coiled-coil region" evidence="4">
    <location>
        <begin position="243"/>
        <end position="318"/>
    </location>
</feature>
<protein>
    <recommendedName>
        <fullName evidence="3">Nuclease SbcCD subunit C</fullName>
    </recommendedName>
</protein>